<dbReference type="Gene3D" id="1.20.1330.10">
    <property type="entry name" value="f41 fragment of flagellin, N-terminal domain"/>
    <property type="match status" value="1"/>
</dbReference>
<protein>
    <submittedName>
        <fullName evidence="6">Flagellar biosynthesis protein FlgL</fullName>
    </submittedName>
</protein>
<feature type="domain" description="Flagellin C-terminal" evidence="5">
    <location>
        <begin position="214"/>
        <end position="297"/>
    </location>
</feature>
<dbReference type="RefSeq" id="WP_110843021.1">
    <property type="nucleotide sequence ID" value="NZ_QJVJ01000014.1"/>
</dbReference>
<gene>
    <name evidence="6" type="ORF">DLM86_26170</name>
</gene>
<keyword evidence="6" id="KW-0282">Flagellum</keyword>
<dbReference type="GO" id="GO:0071973">
    <property type="term" value="P:bacterial-type flagellum-dependent cell motility"/>
    <property type="evidence" value="ECO:0007669"/>
    <property type="project" value="InterPro"/>
</dbReference>
<comment type="caution">
    <text evidence="6">The sequence shown here is derived from an EMBL/GenBank/DDBJ whole genome shotgun (WGS) entry which is preliminary data.</text>
</comment>
<dbReference type="EMBL" id="QJVJ01000014">
    <property type="protein sequence ID" value="PYI51177.1"/>
    <property type="molecule type" value="Genomic_DNA"/>
</dbReference>
<dbReference type="InterPro" id="IPR001029">
    <property type="entry name" value="Flagellin_N"/>
</dbReference>
<dbReference type="InterPro" id="IPR001492">
    <property type="entry name" value="Flagellin"/>
</dbReference>
<dbReference type="PANTHER" id="PTHR42792:SF1">
    <property type="entry name" value="FLAGELLAR HOOK-ASSOCIATED PROTEIN 3"/>
    <property type="match status" value="1"/>
</dbReference>
<dbReference type="GO" id="GO:0005198">
    <property type="term" value="F:structural molecule activity"/>
    <property type="evidence" value="ECO:0007669"/>
    <property type="project" value="InterPro"/>
</dbReference>
<dbReference type="NCBIfam" id="TIGR02550">
    <property type="entry name" value="flagell_flgL"/>
    <property type="match status" value="1"/>
</dbReference>
<keyword evidence="3" id="KW-0975">Bacterial flagellum</keyword>
<dbReference type="InterPro" id="IPR013384">
    <property type="entry name" value="Flagell_FlgL"/>
</dbReference>
<evidence type="ECO:0000259" key="4">
    <source>
        <dbReference type="Pfam" id="PF00669"/>
    </source>
</evidence>
<organism evidence="6 7">
    <name type="scientific">Paenibacillus flagellatus</name>
    <dbReference type="NCBI Taxonomy" id="2211139"/>
    <lineage>
        <taxon>Bacteria</taxon>
        <taxon>Bacillati</taxon>
        <taxon>Bacillota</taxon>
        <taxon>Bacilli</taxon>
        <taxon>Bacillales</taxon>
        <taxon>Paenibacillaceae</taxon>
        <taxon>Paenibacillus</taxon>
    </lineage>
</organism>
<name>A0A2V5KKM9_9BACL</name>
<accession>A0A2V5KKM9</accession>
<dbReference type="Proteomes" id="UP000247476">
    <property type="component" value="Unassembled WGS sequence"/>
</dbReference>
<keyword evidence="6" id="KW-0966">Cell projection</keyword>
<dbReference type="GO" id="GO:0009424">
    <property type="term" value="C:bacterial-type flagellum hook"/>
    <property type="evidence" value="ECO:0007669"/>
    <property type="project" value="InterPro"/>
</dbReference>
<evidence type="ECO:0000259" key="5">
    <source>
        <dbReference type="Pfam" id="PF00700"/>
    </source>
</evidence>
<evidence type="ECO:0000256" key="2">
    <source>
        <dbReference type="ARBA" id="ARBA00005709"/>
    </source>
</evidence>
<dbReference type="AlphaFoldDB" id="A0A2V5KKM9"/>
<reference evidence="6 7" key="1">
    <citation type="submission" date="2018-05" db="EMBL/GenBank/DDBJ databases">
        <title>Paenibacillus flagellatus sp. nov., isolated from selenium mineral soil.</title>
        <authorList>
            <person name="Dai X."/>
        </authorList>
    </citation>
    <scope>NUCLEOTIDE SEQUENCE [LARGE SCALE GENOMIC DNA]</scope>
    <source>
        <strain evidence="6 7">DXL2</strain>
    </source>
</reference>
<evidence type="ECO:0000256" key="1">
    <source>
        <dbReference type="ARBA" id="ARBA00004365"/>
    </source>
</evidence>
<dbReference type="InterPro" id="IPR046358">
    <property type="entry name" value="Flagellin_C"/>
</dbReference>
<evidence type="ECO:0000256" key="3">
    <source>
        <dbReference type="ARBA" id="ARBA00023143"/>
    </source>
</evidence>
<evidence type="ECO:0000313" key="7">
    <source>
        <dbReference type="Proteomes" id="UP000247476"/>
    </source>
</evidence>
<keyword evidence="6" id="KW-0969">Cilium</keyword>
<comment type="subcellular location">
    <subcellularLocation>
        <location evidence="1">Bacterial flagellum</location>
    </subcellularLocation>
</comment>
<evidence type="ECO:0000313" key="6">
    <source>
        <dbReference type="EMBL" id="PYI51177.1"/>
    </source>
</evidence>
<proteinExistence type="inferred from homology"/>
<dbReference type="SUPFAM" id="SSF64518">
    <property type="entry name" value="Phase 1 flagellin"/>
    <property type="match status" value="1"/>
</dbReference>
<dbReference type="OrthoDB" id="9758307at2"/>
<feature type="domain" description="Flagellin N-terminal" evidence="4">
    <location>
        <begin position="6"/>
        <end position="142"/>
    </location>
</feature>
<sequence length="298" mass="33383">MPFRVTQNMMNTQLLRNLNNNMVRSEMYQNQLATGRRINKPSDDPVGISFAMRYRSELSANDQYQDNADGAISFLTYTDTMMDQAGSVVQRLRELAVNMSNGTHPQQSLDIAAQEVQQLYEQMVDIGNSQFNGKYVFNGQKTDLKPYTLEKAQDEPSDDGIIQFEIGAGVRIPINVTGNKVFGLPTDEDNMYRIMNEFTEALKTGNFDGINSAIGKIDSRMTKMLDVRSDIGAKTNRVELASERLKDISLNVSELQSKTEDADMSIVITNLKMNENVYQASLSAGSKLIQPSLVDFLK</sequence>
<comment type="similarity">
    <text evidence="2">Belongs to the bacterial flagellin family.</text>
</comment>
<dbReference type="PANTHER" id="PTHR42792">
    <property type="entry name" value="FLAGELLIN"/>
    <property type="match status" value="1"/>
</dbReference>
<dbReference type="Pfam" id="PF00669">
    <property type="entry name" value="Flagellin_N"/>
    <property type="match status" value="1"/>
</dbReference>
<dbReference type="Pfam" id="PF00700">
    <property type="entry name" value="Flagellin_C"/>
    <property type="match status" value="1"/>
</dbReference>
<keyword evidence="7" id="KW-1185">Reference proteome</keyword>